<dbReference type="Proteomes" id="UP000240418">
    <property type="component" value="Unassembled WGS sequence"/>
</dbReference>
<gene>
    <name evidence="1" type="ORF">CLV88_113115</name>
</gene>
<dbReference type="Gene3D" id="3.30.1360.120">
    <property type="entry name" value="Probable tRNA modification gtpase trme, domain 1"/>
    <property type="match status" value="1"/>
</dbReference>
<accession>A0A2P8F8J8</accession>
<dbReference type="OrthoDB" id="7356349at2"/>
<evidence type="ECO:0000313" key="1">
    <source>
        <dbReference type="EMBL" id="PSL18044.1"/>
    </source>
</evidence>
<evidence type="ECO:0000313" key="2">
    <source>
        <dbReference type="Proteomes" id="UP000240418"/>
    </source>
</evidence>
<proteinExistence type="predicted"/>
<sequence length="195" mass="20882">MGRSCVYKLKAMTALGGTKPRVDVFAGVKISENPDRALVSVSARQGHETVCRERARAFLGVDLPAPARAASSEGFGVLWIGPDAWMVEADHTRHELLASEIKTAVADAGSVVEQTDGWCRFEVEGSKVCDLFERLCNVDVQAMLGDAVVRTSIHHVGCYLWCREAGAAFTVMGPRSSAASLHHALIESAGVVSLD</sequence>
<dbReference type="InterPro" id="IPR027266">
    <property type="entry name" value="TrmE/GcvT-like"/>
</dbReference>
<organism evidence="1 2">
    <name type="scientific">Shimia abyssi</name>
    <dbReference type="NCBI Taxonomy" id="1662395"/>
    <lineage>
        <taxon>Bacteria</taxon>
        <taxon>Pseudomonadati</taxon>
        <taxon>Pseudomonadota</taxon>
        <taxon>Alphaproteobacteria</taxon>
        <taxon>Rhodobacterales</taxon>
        <taxon>Roseobacteraceae</taxon>
    </lineage>
</organism>
<reference evidence="1 2" key="1">
    <citation type="submission" date="2018-03" db="EMBL/GenBank/DDBJ databases">
        <title>Genomic Encyclopedia of Archaeal and Bacterial Type Strains, Phase II (KMG-II): from individual species to whole genera.</title>
        <authorList>
            <person name="Goeker M."/>
        </authorList>
    </citation>
    <scope>NUCLEOTIDE SEQUENCE [LARGE SCALE GENOMIC DNA]</scope>
    <source>
        <strain evidence="1 2">DSM 100673</strain>
    </source>
</reference>
<name>A0A2P8F8J8_9RHOB</name>
<keyword evidence="2" id="KW-1185">Reference proteome</keyword>
<dbReference type="EMBL" id="PYGJ01000013">
    <property type="protein sequence ID" value="PSL18044.1"/>
    <property type="molecule type" value="Genomic_DNA"/>
</dbReference>
<comment type="caution">
    <text evidence="1">The sequence shown here is derived from an EMBL/GenBank/DDBJ whole genome shotgun (WGS) entry which is preliminary data.</text>
</comment>
<dbReference type="Gene3D" id="3.30.70.1520">
    <property type="entry name" value="Heterotetrameric sarcosine oxidase"/>
    <property type="match status" value="1"/>
</dbReference>
<dbReference type="AlphaFoldDB" id="A0A2P8F8J8"/>
<dbReference type="SUPFAM" id="SSF103025">
    <property type="entry name" value="Folate-binding domain"/>
    <property type="match status" value="1"/>
</dbReference>
<protein>
    <submittedName>
        <fullName evidence="1">Sarcosine oxidase subunit gamma</fullName>
    </submittedName>
</protein>